<feature type="binding site" evidence="11">
    <location>
        <position position="257"/>
    </location>
    <ligand>
        <name>substrate</name>
    </ligand>
</feature>
<evidence type="ECO:0000256" key="4">
    <source>
        <dbReference type="ARBA" id="ARBA00022723"/>
    </source>
</evidence>
<evidence type="ECO:0000256" key="10">
    <source>
        <dbReference type="PIRSR" id="PIRSR038994-1"/>
    </source>
</evidence>
<dbReference type="InterPro" id="IPR011059">
    <property type="entry name" value="Metal-dep_hydrolase_composite"/>
</dbReference>
<dbReference type="STRING" id="698762.SAMN00808754_1850"/>
<dbReference type="OrthoDB" id="9776488at2"/>
<evidence type="ECO:0000256" key="2">
    <source>
        <dbReference type="ARBA" id="ARBA00011899"/>
    </source>
</evidence>
<dbReference type="Proteomes" id="UP000192569">
    <property type="component" value="Chromosome I"/>
</dbReference>
<dbReference type="Pfam" id="PF22643">
    <property type="entry name" value="NagA_N"/>
    <property type="match status" value="1"/>
</dbReference>
<keyword evidence="6 9" id="KW-0119">Carbohydrate metabolism</keyword>
<feature type="active site" description="Proton donor/acceptor" evidence="10">
    <location>
        <position position="280"/>
    </location>
</feature>
<dbReference type="AlphaFoldDB" id="A0A1W1VW18"/>
<dbReference type="SUPFAM" id="SSF51338">
    <property type="entry name" value="Composite domain of metallo-dependent hydrolases"/>
    <property type="match status" value="1"/>
</dbReference>
<name>A0A1W1VW18_9FIRM</name>
<evidence type="ECO:0000256" key="7">
    <source>
        <dbReference type="ARBA" id="ARBA00047647"/>
    </source>
</evidence>
<dbReference type="Pfam" id="PF01979">
    <property type="entry name" value="Amidohydro_1"/>
    <property type="match status" value="1"/>
</dbReference>
<dbReference type="Gene3D" id="3.20.20.140">
    <property type="entry name" value="Metal-dependent hydrolases"/>
    <property type="match status" value="1"/>
</dbReference>
<dbReference type="InterPro" id="IPR032466">
    <property type="entry name" value="Metal_Hydrolase"/>
</dbReference>
<dbReference type="EMBL" id="LT838272">
    <property type="protein sequence ID" value="SMB97440.1"/>
    <property type="molecule type" value="Genomic_DNA"/>
</dbReference>
<evidence type="ECO:0000313" key="14">
    <source>
        <dbReference type="EMBL" id="SMB97440.1"/>
    </source>
</evidence>
<dbReference type="Gene3D" id="2.30.40.10">
    <property type="entry name" value="Urease, subunit C, domain 1"/>
    <property type="match status" value="1"/>
</dbReference>
<keyword evidence="4 12" id="KW-0479">Metal-binding</keyword>
<gene>
    <name evidence="14" type="ORF">SAMN00808754_1850</name>
</gene>
<dbReference type="PANTHER" id="PTHR11113:SF14">
    <property type="entry name" value="N-ACETYLGLUCOSAMINE-6-PHOSPHATE DEACETYLASE"/>
    <property type="match status" value="1"/>
</dbReference>
<dbReference type="InterPro" id="IPR003764">
    <property type="entry name" value="GlcNAc_6-P_deAcase"/>
</dbReference>
<reference evidence="14 15" key="1">
    <citation type="submission" date="2017-04" db="EMBL/GenBank/DDBJ databases">
        <authorList>
            <person name="Afonso C.L."/>
            <person name="Miller P.J."/>
            <person name="Scott M.A."/>
            <person name="Spackman E."/>
            <person name="Goraichik I."/>
            <person name="Dimitrov K.M."/>
            <person name="Suarez D.L."/>
            <person name="Swayne D.E."/>
        </authorList>
    </citation>
    <scope>NUCLEOTIDE SEQUENCE [LARGE SCALE GENOMIC DNA]</scope>
    <source>
        <strain evidence="14 15">ToBE</strain>
    </source>
</reference>
<evidence type="ECO:0000256" key="9">
    <source>
        <dbReference type="PIRNR" id="PIRNR038994"/>
    </source>
</evidence>
<dbReference type="GO" id="GO:0046872">
    <property type="term" value="F:metal ion binding"/>
    <property type="evidence" value="ECO:0007669"/>
    <property type="project" value="UniProtKB-KW"/>
</dbReference>
<feature type="binding site" evidence="12">
    <location>
        <position position="201"/>
    </location>
    <ligand>
        <name>Zn(2+)</name>
        <dbReference type="ChEBI" id="CHEBI:29105"/>
    </ligand>
</feature>
<evidence type="ECO:0000256" key="1">
    <source>
        <dbReference type="ARBA" id="ARBA00010716"/>
    </source>
</evidence>
<feature type="binding site" evidence="11">
    <location>
        <begin position="225"/>
        <end position="226"/>
    </location>
    <ligand>
        <name>substrate</name>
    </ligand>
</feature>
<comment type="pathway">
    <text evidence="8">Amino-sugar metabolism; N-acetylneuraminate degradation; D-fructose 6-phosphate from N-acetylneuraminate: step 4/5.</text>
</comment>
<evidence type="ECO:0000256" key="6">
    <source>
        <dbReference type="ARBA" id="ARBA00023277"/>
    </source>
</evidence>
<evidence type="ECO:0000259" key="13">
    <source>
        <dbReference type="Pfam" id="PF01979"/>
    </source>
</evidence>
<dbReference type="NCBIfam" id="TIGR00221">
    <property type="entry name" value="nagA"/>
    <property type="match status" value="1"/>
</dbReference>
<dbReference type="RefSeq" id="WP_084665444.1">
    <property type="nucleotide sequence ID" value="NZ_LT838272.1"/>
</dbReference>
<evidence type="ECO:0000256" key="5">
    <source>
        <dbReference type="ARBA" id="ARBA00022801"/>
    </source>
</evidence>
<feature type="binding site" evidence="11">
    <location>
        <position position="233"/>
    </location>
    <ligand>
        <name>substrate</name>
    </ligand>
</feature>
<dbReference type="CDD" id="cd00854">
    <property type="entry name" value="NagA"/>
    <property type="match status" value="1"/>
</dbReference>
<accession>A0A1W1VW18</accession>
<comment type="similarity">
    <text evidence="1 9">Belongs to the metallo-dependent hydrolases superfamily. NagA family.</text>
</comment>
<comment type="catalytic activity">
    <reaction evidence="7">
        <text>N-acetyl-D-glucosamine 6-phosphate + H2O = D-glucosamine 6-phosphate + acetate</text>
        <dbReference type="Rhea" id="RHEA:22936"/>
        <dbReference type="ChEBI" id="CHEBI:15377"/>
        <dbReference type="ChEBI" id="CHEBI:30089"/>
        <dbReference type="ChEBI" id="CHEBI:57513"/>
        <dbReference type="ChEBI" id="CHEBI:58725"/>
        <dbReference type="EC" id="3.5.1.25"/>
    </reaction>
</comment>
<feature type="binding site" evidence="11">
    <location>
        <position position="146"/>
    </location>
    <ligand>
        <name>substrate</name>
    </ligand>
</feature>
<sequence>MKKVLITAGRVYTPHQTIEEGAVLIEGEKIKAVGEVKELPPEIKEGAEEIEAREDIVAPGFIDLHIHGGGGAEVMDSTPEALEKLALFLARHGTTGFLPTILAAPPLKMLKAIEAALSALERGIRGAKVLGLNLEGPFLNPRQRGAQREDGLRLPDAGLLRELITCGKGFIKIMTLAPELKGALKLIELLARESITPAAGHTEASFKEIEEAAQRGLKHITHTFNAMRGLHHREPGAAGAALTLDTLSAELIADGVHVHPAIMKLMLKAKGEEKIALITDAMRAAGLPEGEYDLGGQKVRVRGGEARLADGTLAGSLLTLEKAVKNMIQRIGLTPNEALSLATTTPASIINLSQHKGRLAPGFDADLIILNPNWEVKLTMIKGEIIYHT</sequence>
<evidence type="ECO:0000256" key="11">
    <source>
        <dbReference type="PIRSR" id="PIRSR038994-2"/>
    </source>
</evidence>
<protein>
    <recommendedName>
        <fullName evidence="3">N-acetylglucosamine-6-phosphate deacetylase</fullName>
        <ecNumber evidence="2">3.5.1.25</ecNumber>
    </recommendedName>
</protein>
<dbReference type="FunFam" id="3.20.20.140:FF:000004">
    <property type="entry name" value="N-acetylglucosamine-6-phosphate deacetylase"/>
    <property type="match status" value="1"/>
</dbReference>
<dbReference type="PANTHER" id="PTHR11113">
    <property type="entry name" value="N-ACETYLGLUCOSAMINE-6-PHOSPHATE DEACETYLASE"/>
    <property type="match status" value="1"/>
</dbReference>
<dbReference type="EC" id="3.5.1.25" evidence="2"/>
<evidence type="ECO:0000313" key="15">
    <source>
        <dbReference type="Proteomes" id="UP000192569"/>
    </source>
</evidence>
<dbReference type="GO" id="GO:0006046">
    <property type="term" value="P:N-acetylglucosamine catabolic process"/>
    <property type="evidence" value="ECO:0007669"/>
    <property type="project" value="TreeGrafter"/>
</dbReference>
<evidence type="ECO:0000256" key="3">
    <source>
        <dbReference type="ARBA" id="ARBA00018029"/>
    </source>
</evidence>
<dbReference type="GO" id="GO:0008448">
    <property type="term" value="F:N-acetylglucosamine-6-phosphate deacetylase activity"/>
    <property type="evidence" value="ECO:0007669"/>
    <property type="project" value="UniProtKB-EC"/>
</dbReference>
<evidence type="ECO:0000256" key="12">
    <source>
        <dbReference type="PIRSR" id="PIRSR038994-3"/>
    </source>
</evidence>
<keyword evidence="5 9" id="KW-0378">Hydrolase</keyword>
<feature type="binding site" evidence="12">
    <location>
        <position position="222"/>
    </location>
    <ligand>
        <name>Zn(2+)</name>
        <dbReference type="ChEBI" id="CHEBI:29105"/>
    </ligand>
</feature>
<proteinExistence type="inferred from homology"/>
<keyword evidence="15" id="KW-1185">Reference proteome</keyword>
<feature type="binding site" evidence="12">
    <location>
        <position position="135"/>
    </location>
    <ligand>
        <name>Zn(2+)</name>
        <dbReference type="ChEBI" id="CHEBI:29105"/>
    </ligand>
</feature>
<feature type="binding site" evidence="11">
    <location>
        <begin position="313"/>
        <end position="315"/>
    </location>
    <ligand>
        <name>substrate</name>
    </ligand>
</feature>
<dbReference type="PIRSF" id="PIRSF038994">
    <property type="entry name" value="NagA"/>
    <property type="match status" value="1"/>
</dbReference>
<comment type="cofactor">
    <cofactor evidence="12">
        <name>a divalent metal cation</name>
        <dbReference type="ChEBI" id="CHEBI:60240"/>
    </cofactor>
    <text evidence="12">Binds 1 divalent metal cation per subunit.</text>
</comment>
<evidence type="ECO:0000256" key="8">
    <source>
        <dbReference type="ARBA" id="ARBA00060590"/>
    </source>
</evidence>
<feature type="domain" description="Amidohydrolase-related" evidence="13">
    <location>
        <begin position="56"/>
        <end position="385"/>
    </location>
</feature>
<organism evidence="14 15">
    <name type="scientific">Thermanaeromonas toyohensis ToBE</name>
    <dbReference type="NCBI Taxonomy" id="698762"/>
    <lineage>
        <taxon>Bacteria</taxon>
        <taxon>Bacillati</taxon>
        <taxon>Bacillota</taxon>
        <taxon>Clostridia</taxon>
        <taxon>Neomoorellales</taxon>
        <taxon>Neomoorellaceae</taxon>
        <taxon>Thermanaeromonas</taxon>
    </lineage>
</organism>
<dbReference type="InterPro" id="IPR006680">
    <property type="entry name" value="Amidohydro-rel"/>
</dbReference>
<dbReference type="SUPFAM" id="SSF51556">
    <property type="entry name" value="Metallo-dependent hydrolases"/>
    <property type="match status" value="1"/>
</dbReference>